<evidence type="ECO:0000313" key="2">
    <source>
        <dbReference type="EMBL" id="KAJ8038368.1"/>
    </source>
</evidence>
<dbReference type="Proteomes" id="UP001152320">
    <property type="component" value="Chromosome 7"/>
</dbReference>
<dbReference type="AlphaFoldDB" id="A0A9Q1HAE6"/>
<dbReference type="PANTHER" id="PTHR46534:SF1">
    <property type="entry name" value="IGGFC-BINDING PROTEIN N-TERMINAL DOMAIN-CONTAINING PROTEIN"/>
    <property type="match status" value="1"/>
</dbReference>
<dbReference type="EMBL" id="JAIZAY010000007">
    <property type="protein sequence ID" value="KAJ8038368.1"/>
    <property type="molecule type" value="Genomic_DNA"/>
</dbReference>
<evidence type="ECO:0000313" key="3">
    <source>
        <dbReference type="Proteomes" id="UP001152320"/>
    </source>
</evidence>
<comment type="caution">
    <text evidence="2">The sequence shown here is derived from an EMBL/GenBank/DDBJ whole genome shotgun (WGS) entry which is preliminary data.</text>
</comment>
<accession>A0A9Q1HAE6</accession>
<gene>
    <name evidence="2" type="ORF">HOLleu_15767</name>
</gene>
<name>A0A9Q1HAE6_HOLLE</name>
<protein>
    <recommendedName>
        <fullName evidence="1">IgGFc-binding protein N-terminal domain-containing protein</fullName>
    </recommendedName>
</protein>
<proteinExistence type="predicted"/>
<dbReference type="Pfam" id="PF17517">
    <property type="entry name" value="IgGFc_binding"/>
    <property type="match status" value="1"/>
</dbReference>
<dbReference type="InterPro" id="IPR035234">
    <property type="entry name" value="IgGFc-bd_N"/>
</dbReference>
<reference evidence="2" key="1">
    <citation type="submission" date="2021-10" db="EMBL/GenBank/DDBJ databases">
        <title>Tropical sea cucumber genome reveals ecological adaptation and Cuvierian tubules defense mechanism.</title>
        <authorList>
            <person name="Chen T."/>
        </authorList>
    </citation>
    <scope>NUCLEOTIDE SEQUENCE</scope>
    <source>
        <strain evidence="2">Nanhai2018</strain>
        <tissue evidence="2">Muscle</tissue>
    </source>
</reference>
<dbReference type="PANTHER" id="PTHR46534">
    <property type="entry name" value="IGGFC_BINDING DOMAIN-CONTAINING PROTEIN"/>
    <property type="match status" value="1"/>
</dbReference>
<keyword evidence="3" id="KW-1185">Reference proteome</keyword>
<feature type="domain" description="IgGFc-binding protein N-terminal" evidence="1">
    <location>
        <begin position="174"/>
        <end position="446"/>
    </location>
</feature>
<sequence>MEFHASLTMSPITITLILSYVVSSFTLAGSLDAPICYKKHALNEKTTRFTRTVCEEPANAKKSEIEVLKSDFSLSALIVERQIYIGTPSKTTGASGRISFPSQNISDIYFTLKSGQGRFFEVPSGYQKPTRDDSGLLLNTTIVVAADEAVNVYAYQGCAHAYGKQASAFRVKNIKNLGTDYWVLTYFRSYSHLGIVAVKDNTSLSISFNHSDGGSEMNTQDILLNKYDTYYLVLPFDATGTHITSDEKISVVAGVRSIILPKGSKNTEPFCETLEPVSDWGKSFSTVHFLGPQKGNDYIIKFISAENNNTVNWKQGAYQNSTILQQGESQTLLVPANYTNVLEINASKDILLAQFATKGNPPITNPAMTLIPPHENGTEEEIVFPVFDLTYKQNATNYLTVWMPASAKRSDLSLDGMRYVNWREFAEDGSGWKILQTALKEGSHVLMINKGLKVRAIVFAAEHLRSVAYPVV</sequence>
<organism evidence="2 3">
    <name type="scientific">Holothuria leucospilota</name>
    <name type="common">Black long sea cucumber</name>
    <name type="synonym">Mertensiothuria leucospilota</name>
    <dbReference type="NCBI Taxonomy" id="206669"/>
    <lineage>
        <taxon>Eukaryota</taxon>
        <taxon>Metazoa</taxon>
        <taxon>Echinodermata</taxon>
        <taxon>Eleutherozoa</taxon>
        <taxon>Echinozoa</taxon>
        <taxon>Holothuroidea</taxon>
        <taxon>Aspidochirotacea</taxon>
        <taxon>Aspidochirotida</taxon>
        <taxon>Holothuriidae</taxon>
        <taxon>Holothuria</taxon>
    </lineage>
</organism>
<evidence type="ECO:0000259" key="1">
    <source>
        <dbReference type="Pfam" id="PF17517"/>
    </source>
</evidence>